<keyword evidence="4 8" id="KW-0479">Metal-binding</keyword>
<keyword evidence="5 8" id="KW-0460">Magnesium</keyword>
<feature type="binding site" evidence="8">
    <location>
        <position position="93"/>
    </location>
    <ligand>
        <name>substrate</name>
    </ligand>
</feature>
<feature type="binding site" evidence="8">
    <location>
        <begin position="77"/>
        <end position="80"/>
    </location>
    <ligand>
        <name>substrate</name>
    </ligand>
</feature>
<dbReference type="PROSITE" id="PS01066">
    <property type="entry name" value="UPP_SYNTHASE"/>
    <property type="match status" value="1"/>
</dbReference>
<reference evidence="10" key="1">
    <citation type="submission" date="2019-05" db="EMBL/GenBank/DDBJ databases">
        <authorList>
            <person name="Naeem R."/>
            <person name="Antony C."/>
            <person name="Guan Q."/>
        </authorList>
    </citation>
    <scope>NUCLEOTIDE SEQUENCE</scope>
    <source>
        <strain evidence="10">2</strain>
    </source>
</reference>
<dbReference type="GO" id="GO:0008834">
    <property type="term" value="F:ditrans,polycis-undecaprenyl-diphosphate synthase [(2E,6E)-farnesyl-diphosphate specific] activity"/>
    <property type="evidence" value="ECO:0007669"/>
    <property type="project" value="UniProtKB-ARBA"/>
</dbReference>
<dbReference type="Pfam" id="PF01255">
    <property type="entry name" value="Prenyltransf"/>
    <property type="match status" value="1"/>
</dbReference>
<feature type="binding site" evidence="8">
    <location>
        <position position="76"/>
    </location>
    <ligand>
        <name>Mg(2+)</name>
        <dbReference type="ChEBI" id="CHEBI:18420"/>
    </ligand>
</feature>
<feature type="region of interest" description="Disordered" evidence="9">
    <location>
        <begin position="1"/>
        <end position="61"/>
    </location>
</feature>
<name>A0A653EJE8_9MYCO</name>
<dbReference type="InterPro" id="IPR036424">
    <property type="entry name" value="UPP_synth-like_sf"/>
</dbReference>
<dbReference type="GO" id="GO:0033850">
    <property type="term" value="F:Z-farnesyl diphosphate synthase activity"/>
    <property type="evidence" value="ECO:0007669"/>
    <property type="project" value="TreeGrafter"/>
</dbReference>
<dbReference type="NCBIfam" id="TIGR00055">
    <property type="entry name" value="uppS"/>
    <property type="match status" value="1"/>
</dbReference>
<feature type="active site" evidence="8">
    <location>
        <position position="76"/>
    </location>
</feature>
<dbReference type="InterPro" id="IPR018520">
    <property type="entry name" value="UPP_synth-like_CS"/>
</dbReference>
<dbReference type="RefSeq" id="WP_204802478.1">
    <property type="nucleotide sequence ID" value="NZ_CAJMWM010000001.1"/>
</dbReference>
<feature type="binding site" evidence="8">
    <location>
        <position position="244"/>
    </location>
    <ligand>
        <name>substrate</name>
    </ligand>
</feature>
<feature type="binding site" evidence="8">
    <location>
        <begin position="250"/>
        <end position="252"/>
    </location>
    <ligand>
        <name>substrate</name>
    </ligand>
</feature>
<feature type="binding site" evidence="8">
    <location>
        <position position="89"/>
    </location>
    <ligand>
        <name>substrate</name>
    </ligand>
</feature>
<organism evidence="10">
    <name type="scientific">Mycobacterium riyadhense</name>
    <dbReference type="NCBI Taxonomy" id="486698"/>
    <lineage>
        <taxon>Bacteria</taxon>
        <taxon>Bacillati</taxon>
        <taxon>Actinomycetota</taxon>
        <taxon>Actinomycetes</taxon>
        <taxon>Mycobacteriales</taxon>
        <taxon>Mycobacteriaceae</taxon>
        <taxon>Mycobacterium</taxon>
    </lineage>
</organism>
<evidence type="ECO:0000313" key="10">
    <source>
        <dbReference type="EMBL" id="VTO96980.1"/>
    </source>
</evidence>
<dbReference type="Gene3D" id="3.40.1180.10">
    <property type="entry name" value="Decaprenyl diphosphate synthase-like"/>
    <property type="match status" value="1"/>
</dbReference>
<feature type="binding site" evidence="8">
    <location>
        <position position="81"/>
    </location>
    <ligand>
        <name>substrate</name>
    </ligand>
</feature>
<dbReference type="CDD" id="cd00475">
    <property type="entry name" value="Cis_IPPS"/>
    <property type="match status" value="1"/>
</dbReference>
<dbReference type="HAMAP" id="MF_01139">
    <property type="entry name" value="ISPT"/>
    <property type="match status" value="1"/>
</dbReference>
<dbReference type="PANTHER" id="PTHR10291:SF0">
    <property type="entry name" value="DEHYDRODOLICHYL DIPHOSPHATE SYNTHASE 2"/>
    <property type="match status" value="1"/>
</dbReference>
<sequence>MARNARKLKPTDFPQLPPAPDDYPTFPDTSTWPVVFPELPPSPDGGPRRPPQHISKATAPRIPADRLPNHVAIVMDGNGRWATQRGLPRTEGHKMGEAVVIDIACGAVELGIKWLSLYAFSTENWKRSAEEVRFLMGFNRDVVRRRREILNALGVRIRWVGSRPRLWRSVINELAIAEQTTRNNDVITINYCVNYGGRTEIAEAAREIAREVAAGRLNPERISESTISRHMQRPDIPDVDLFLRTSGEHRSSNFMLWQAAYAEYVFQDKLWPDYDRRDLWAACEEYASRNRRFGSA</sequence>
<evidence type="ECO:0000256" key="5">
    <source>
        <dbReference type="ARBA" id="ARBA00022842"/>
    </source>
</evidence>
<accession>A0A653EJE8</accession>
<comment type="subunit">
    <text evidence="2 8">Homodimer.</text>
</comment>
<dbReference type="NCBIfam" id="NF011402">
    <property type="entry name" value="PRK14827.1"/>
    <property type="match status" value="1"/>
</dbReference>
<dbReference type="EMBL" id="LR589076">
    <property type="protein sequence ID" value="VTO96980.1"/>
    <property type="molecule type" value="Genomic_DNA"/>
</dbReference>
<evidence type="ECO:0000256" key="1">
    <source>
        <dbReference type="ARBA" id="ARBA00005432"/>
    </source>
</evidence>
<feature type="active site" description="Proton acceptor" evidence="8">
    <location>
        <position position="124"/>
    </location>
</feature>
<evidence type="ECO:0000256" key="8">
    <source>
        <dbReference type="HAMAP-Rule" id="MF_01139"/>
    </source>
</evidence>
<feature type="binding site" evidence="8">
    <location>
        <position position="263"/>
    </location>
    <ligand>
        <name>Mg(2+)</name>
        <dbReference type="ChEBI" id="CHEBI:18420"/>
    </ligand>
</feature>
<comment type="similarity">
    <text evidence="1 8">Belongs to the UPP synthase family.</text>
</comment>
<proteinExistence type="inferred from homology"/>
<dbReference type="InterPro" id="IPR001441">
    <property type="entry name" value="UPP_synth-like"/>
</dbReference>
<dbReference type="AlphaFoldDB" id="A0A653EJE8"/>
<evidence type="ECO:0000256" key="6">
    <source>
        <dbReference type="ARBA" id="ARBA00047353"/>
    </source>
</evidence>
<comment type="catalytic activity">
    <reaction evidence="6">
        <text>n isopentenyl diphosphate + (2E,6E)-farnesyl diphosphate = a di-trans,poly-cis-polyprenyl diphosphate + n diphosphate</text>
        <dbReference type="Rhea" id="RHEA:53008"/>
        <dbReference type="Rhea" id="RHEA-COMP:19494"/>
        <dbReference type="ChEBI" id="CHEBI:33019"/>
        <dbReference type="ChEBI" id="CHEBI:128769"/>
        <dbReference type="ChEBI" id="CHEBI:136960"/>
        <dbReference type="ChEBI" id="CHEBI:175763"/>
        <dbReference type="EC" id="2.5.1.87"/>
    </reaction>
</comment>
<dbReference type="GO" id="GO:0030145">
    <property type="term" value="F:manganese ion binding"/>
    <property type="evidence" value="ECO:0007669"/>
    <property type="project" value="TreeGrafter"/>
</dbReference>
<comment type="function">
    <text evidence="8">Catalyzes the condensation of isopentenyl diphosphate (IPP) with allylic pyrophosphates generating different type of terpenoids.</text>
</comment>
<gene>
    <name evidence="10" type="primary">uppS_1</name>
    <name evidence="10" type="ORF">BIN_B_01846</name>
</gene>
<evidence type="ECO:0000256" key="7">
    <source>
        <dbReference type="ARBA" id="ARBA00052394"/>
    </source>
</evidence>
<comment type="cofactor">
    <cofactor evidence="8">
        <name>Mg(2+)</name>
        <dbReference type="ChEBI" id="CHEBI:18420"/>
    </cofactor>
    <text evidence="8">Binds 2 magnesium ions per subunit.</text>
</comment>
<comment type="catalytic activity">
    <reaction evidence="7">
        <text>(2Z,6E)-farnesyl diphosphate + 7 isopentenyl diphosphate = (2Z,6Z,10Z,14Z,18Z,22Z,26Z,30Z,34E)-decaprenyl diphosphate + 7 diphosphate</text>
        <dbReference type="Rhea" id="RHEA:47096"/>
        <dbReference type="ChEBI" id="CHEBI:33019"/>
        <dbReference type="ChEBI" id="CHEBI:87356"/>
        <dbReference type="ChEBI" id="CHEBI:128769"/>
        <dbReference type="ChEBI" id="CHEBI:162247"/>
        <dbReference type="EC" id="2.5.1.86"/>
    </reaction>
</comment>
<dbReference type="FunFam" id="3.40.1180.10:FF:000004">
    <property type="entry name" value="Isoprenyl transferase"/>
    <property type="match status" value="1"/>
</dbReference>
<dbReference type="NCBIfam" id="NF011404">
    <property type="entry name" value="PRK14829.1"/>
    <property type="match status" value="1"/>
</dbReference>
<dbReference type="GO" id="GO:0016094">
    <property type="term" value="P:polyprenol biosynthetic process"/>
    <property type="evidence" value="ECO:0007669"/>
    <property type="project" value="TreeGrafter"/>
</dbReference>
<feature type="binding site" evidence="8">
    <location>
        <position position="127"/>
    </location>
    <ligand>
        <name>substrate</name>
    </ligand>
</feature>
<dbReference type="SUPFAM" id="SSF64005">
    <property type="entry name" value="Undecaprenyl diphosphate synthase"/>
    <property type="match status" value="1"/>
</dbReference>
<feature type="binding site" evidence="8">
    <location>
        <position position="125"/>
    </location>
    <ligand>
        <name>substrate</name>
    </ligand>
</feature>
<dbReference type="GO" id="GO:0000287">
    <property type="term" value="F:magnesium ion binding"/>
    <property type="evidence" value="ECO:0007669"/>
    <property type="project" value="UniProtKB-UniRule"/>
</dbReference>
<evidence type="ECO:0000256" key="4">
    <source>
        <dbReference type="ARBA" id="ARBA00022723"/>
    </source>
</evidence>
<dbReference type="EC" id="2.5.1.-" evidence="8"/>
<keyword evidence="3 8" id="KW-0808">Transferase</keyword>
<evidence type="ECO:0000256" key="2">
    <source>
        <dbReference type="ARBA" id="ARBA00011738"/>
    </source>
</evidence>
<dbReference type="GO" id="GO:0005886">
    <property type="term" value="C:plasma membrane"/>
    <property type="evidence" value="ECO:0007669"/>
    <property type="project" value="TreeGrafter"/>
</dbReference>
<dbReference type="PANTHER" id="PTHR10291">
    <property type="entry name" value="DEHYDRODOLICHYL DIPHOSPHATE SYNTHASE FAMILY MEMBER"/>
    <property type="match status" value="1"/>
</dbReference>
<evidence type="ECO:0000256" key="3">
    <source>
        <dbReference type="ARBA" id="ARBA00022679"/>
    </source>
</evidence>
<evidence type="ECO:0000256" key="9">
    <source>
        <dbReference type="SAM" id="MobiDB-lite"/>
    </source>
</evidence>
<feature type="binding site" evidence="8">
    <location>
        <begin position="121"/>
        <end position="123"/>
    </location>
    <ligand>
        <name>substrate</name>
    </ligand>
</feature>
<protein>
    <recommendedName>
        <fullName evidence="8">Isoprenyl transferase</fullName>
        <ecNumber evidence="8">2.5.1.-</ecNumber>
    </recommendedName>
</protein>
<dbReference type="GO" id="GO:0005829">
    <property type="term" value="C:cytosol"/>
    <property type="evidence" value="ECO:0007669"/>
    <property type="project" value="TreeGrafter"/>
</dbReference>